<evidence type="ECO:0000259" key="5">
    <source>
        <dbReference type="Pfam" id="PF07486"/>
    </source>
</evidence>
<feature type="region of interest" description="Disordered" evidence="3">
    <location>
        <begin position="27"/>
        <end position="66"/>
    </location>
</feature>
<dbReference type="Gene3D" id="1.10.10.2520">
    <property type="entry name" value="Cell wall hydrolase SleB, domain 1"/>
    <property type="match status" value="1"/>
</dbReference>
<feature type="chain" id="PRO_5039268892" evidence="4">
    <location>
        <begin position="27"/>
        <end position="386"/>
    </location>
</feature>
<dbReference type="InterPro" id="IPR042047">
    <property type="entry name" value="SleB_dom1"/>
</dbReference>
<accession>A0A9D2C683</accession>
<gene>
    <name evidence="7" type="ORF">H9831_03210</name>
</gene>
<evidence type="ECO:0000256" key="2">
    <source>
        <dbReference type="SAM" id="Coils"/>
    </source>
</evidence>
<dbReference type="Proteomes" id="UP000824007">
    <property type="component" value="Unassembled WGS sequence"/>
</dbReference>
<dbReference type="Gene3D" id="6.10.250.3150">
    <property type="match status" value="1"/>
</dbReference>
<protein>
    <submittedName>
        <fullName evidence="7">Cell wall hydrolase</fullName>
    </submittedName>
</protein>
<keyword evidence="7" id="KW-0378">Hydrolase</keyword>
<keyword evidence="1 4" id="KW-0732">Signal</keyword>
<reference evidence="7" key="2">
    <citation type="submission" date="2021-04" db="EMBL/GenBank/DDBJ databases">
        <authorList>
            <person name="Gilroy R."/>
        </authorList>
    </citation>
    <scope>NUCLEOTIDE SEQUENCE</scope>
    <source>
        <strain evidence="7">ChiSxjej3B15-24422</strain>
    </source>
</reference>
<sequence length="386" mass="42387">MIKKGGRRLIAGIAALIMLTVSSVSADATSDTRKQLEDAKEEREATQNQKDAQEENISSMEEVQSGLQGELSSLNSQLAEVSGNLEEIENNIIAKNEEIETTRAELEEAKATEDRQYLCLKKRIQYSYEKSSTSYLEAVLSAKSLGEVLNMTEYFSQMAAYDQRMLAEYKAAREAVEEKEAQLEEDMSQLEDMQASAQAEHERFSGLISQTQGNIAAYSDQIASAEAQVEALEAQLAAQDENIEALQKKLEEEIRKSRLAAQSSWRDISEVSFTDGDRYLLANLIYCEAGGEPYEGQVAVGAVVINRVLSSVFPNTLSGVIYQSGQFEPVSTGRLALALAEDRATDSCYRAADEAMSGVTNVGNCVFFRTPIPGLEGINIGGHVFY</sequence>
<evidence type="ECO:0000256" key="4">
    <source>
        <dbReference type="SAM" id="SignalP"/>
    </source>
</evidence>
<feature type="compositionally biased region" description="Polar residues" evidence="3">
    <location>
        <begin position="46"/>
        <end position="66"/>
    </location>
</feature>
<evidence type="ECO:0000313" key="8">
    <source>
        <dbReference type="Proteomes" id="UP000824007"/>
    </source>
</evidence>
<dbReference type="Pfam" id="PF07486">
    <property type="entry name" value="Hydrolase_2"/>
    <property type="match status" value="1"/>
</dbReference>
<feature type="domain" description="Cell wall hydrolase SleB" evidence="5">
    <location>
        <begin position="291"/>
        <end position="386"/>
    </location>
</feature>
<dbReference type="Pfam" id="PF24568">
    <property type="entry name" value="CC_PcsB"/>
    <property type="match status" value="1"/>
</dbReference>
<evidence type="ECO:0000259" key="6">
    <source>
        <dbReference type="Pfam" id="PF24568"/>
    </source>
</evidence>
<comment type="caution">
    <text evidence="7">The sequence shown here is derived from an EMBL/GenBank/DDBJ whole genome shotgun (WGS) entry which is preliminary data.</text>
</comment>
<dbReference type="AlphaFoldDB" id="A0A9D2C683"/>
<keyword evidence="2" id="KW-0175">Coiled coil</keyword>
<organism evidence="7 8">
    <name type="scientific">Candidatus Eisenbergiella pullistercoris</name>
    <dbReference type="NCBI Taxonomy" id="2838555"/>
    <lineage>
        <taxon>Bacteria</taxon>
        <taxon>Bacillati</taxon>
        <taxon>Bacillota</taxon>
        <taxon>Clostridia</taxon>
        <taxon>Lachnospirales</taxon>
        <taxon>Lachnospiraceae</taxon>
        <taxon>Eisenbergiella</taxon>
    </lineage>
</organism>
<proteinExistence type="predicted"/>
<feature type="signal peptide" evidence="4">
    <location>
        <begin position="1"/>
        <end position="26"/>
    </location>
</feature>
<feature type="domain" description="Peptidoglycan hydrolase PcsB coiled-coil" evidence="6">
    <location>
        <begin position="113"/>
        <end position="179"/>
    </location>
</feature>
<dbReference type="InterPro" id="IPR011105">
    <property type="entry name" value="Cell_wall_hydrolase_SleB"/>
</dbReference>
<dbReference type="EMBL" id="DXDD01000041">
    <property type="protein sequence ID" value="HIY59680.1"/>
    <property type="molecule type" value="Genomic_DNA"/>
</dbReference>
<feature type="compositionally biased region" description="Basic and acidic residues" evidence="3">
    <location>
        <begin position="30"/>
        <end position="45"/>
    </location>
</feature>
<name>A0A9D2C683_9FIRM</name>
<dbReference type="InterPro" id="IPR057309">
    <property type="entry name" value="PcsB_CC"/>
</dbReference>
<feature type="coiled-coil region" evidence="2">
    <location>
        <begin position="162"/>
        <end position="256"/>
    </location>
</feature>
<evidence type="ECO:0000256" key="3">
    <source>
        <dbReference type="SAM" id="MobiDB-lite"/>
    </source>
</evidence>
<dbReference type="GO" id="GO:0016787">
    <property type="term" value="F:hydrolase activity"/>
    <property type="evidence" value="ECO:0007669"/>
    <property type="project" value="UniProtKB-KW"/>
</dbReference>
<reference evidence="7" key="1">
    <citation type="journal article" date="2021" name="PeerJ">
        <title>Extensive microbial diversity within the chicken gut microbiome revealed by metagenomics and culture.</title>
        <authorList>
            <person name="Gilroy R."/>
            <person name="Ravi A."/>
            <person name="Getino M."/>
            <person name="Pursley I."/>
            <person name="Horton D.L."/>
            <person name="Alikhan N.F."/>
            <person name="Baker D."/>
            <person name="Gharbi K."/>
            <person name="Hall N."/>
            <person name="Watson M."/>
            <person name="Adriaenssens E.M."/>
            <person name="Foster-Nyarko E."/>
            <person name="Jarju S."/>
            <person name="Secka A."/>
            <person name="Antonio M."/>
            <person name="Oren A."/>
            <person name="Chaudhuri R.R."/>
            <person name="La Ragione R."/>
            <person name="Hildebrand F."/>
            <person name="Pallen M.J."/>
        </authorList>
    </citation>
    <scope>NUCLEOTIDE SEQUENCE</scope>
    <source>
        <strain evidence="7">ChiSxjej3B15-24422</strain>
    </source>
</reference>
<evidence type="ECO:0000313" key="7">
    <source>
        <dbReference type="EMBL" id="HIY59680.1"/>
    </source>
</evidence>
<evidence type="ECO:0000256" key="1">
    <source>
        <dbReference type="ARBA" id="ARBA00022729"/>
    </source>
</evidence>